<proteinExistence type="predicted"/>
<feature type="non-terminal residue" evidence="2">
    <location>
        <position position="112"/>
    </location>
</feature>
<dbReference type="EMBL" id="CM022219">
    <property type="protein sequence ID" value="KAF7039259.1"/>
    <property type="molecule type" value="Genomic_DNA"/>
</dbReference>
<feature type="compositionally biased region" description="Basic residues" evidence="1">
    <location>
        <begin position="66"/>
        <end position="76"/>
    </location>
</feature>
<gene>
    <name evidence="2" type="ORF">CFC21_049296</name>
</gene>
<reference evidence="2" key="2">
    <citation type="submission" date="2020-03" db="EMBL/GenBank/DDBJ databases">
        <title>The second near-complete assembly of the hexaploid bread wheat (Triticum aestivum) genome.</title>
        <authorList>
            <person name="Zimin A.V."/>
            <person name="Puiu D."/>
            <person name="Shumante A."/>
            <person name="Alonge M."/>
            <person name="Salzberg S.L."/>
        </authorList>
    </citation>
    <scope>NUCLEOTIDE SEQUENCE</scope>
    <source>
        <tissue evidence="2">Leaf</tissue>
    </source>
</reference>
<evidence type="ECO:0000256" key="1">
    <source>
        <dbReference type="SAM" id="MobiDB-lite"/>
    </source>
</evidence>
<comment type="caution">
    <text evidence="2">The sequence shown here is derived from an EMBL/GenBank/DDBJ whole genome shotgun (WGS) entry which is preliminary data.</text>
</comment>
<feature type="non-terminal residue" evidence="2">
    <location>
        <position position="1"/>
    </location>
</feature>
<name>A0A9R1G315_WHEAT</name>
<feature type="compositionally biased region" description="Basic and acidic residues" evidence="1">
    <location>
        <begin position="52"/>
        <end position="65"/>
    </location>
</feature>
<feature type="compositionally biased region" description="Low complexity" evidence="1">
    <location>
        <begin position="10"/>
        <end position="28"/>
    </location>
</feature>
<protein>
    <submittedName>
        <fullName evidence="2">Uncharacterized protein</fullName>
    </submittedName>
</protein>
<evidence type="ECO:0000313" key="2">
    <source>
        <dbReference type="EMBL" id="KAF7039259.1"/>
    </source>
</evidence>
<sequence>TPSHPTTAMSPSRRSSPRSSPVGPRPTSATSMRPLRAHPRVRAGIAAGQQEDGLRRAAPEHEHRAVRARRQRRCRRQHADGALCRLPQQGEHRRCRRHRHPPQGALQGHHTT</sequence>
<reference evidence="2" key="1">
    <citation type="journal article" date="2017" name="Gigascience">
        <title>The first near-complete assembly of the hexaploid bread wheat genome, Triticum aestivum.</title>
        <authorList>
            <person name="Zimin A.V."/>
            <person name="Puiu D."/>
            <person name="Hall R."/>
            <person name="Kingan S."/>
            <person name="Clavijo B.J."/>
            <person name="Salzberg S.L."/>
        </authorList>
    </citation>
    <scope>NUCLEOTIDE SEQUENCE</scope>
    <source>
        <tissue evidence="2">Leaf</tissue>
    </source>
</reference>
<dbReference type="Proteomes" id="UP000815260">
    <property type="component" value="Chromosome 3D"/>
</dbReference>
<feature type="region of interest" description="Disordered" evidence="1">
    <location>
        <begin position="1"/>
        <end position="112"/>
    </location>
</feature>
<dbReference type="AlphaFoldDB" id="A0A9R1G315"/>
<accession>A0A9R1G315</accession>
<organism evidence="2">
    <name type="scientific">Triticum aestivum</name>
    <name type="common">Wheat</name>
    <dbReference type="NCBI Taxonomy" id="4565"/>
    <lineage>
        <taxon>Eukaryota</taxon>
        <taxon>Viridiplantae</taxon>
        <taxon>Streptophyta</taxon>
        <taxon>Embryophyta</taxon>
        <taxon>Tracheophyta</taxon>
        <taxon>Spermatophyta</taxon>
        <taxon>Magnoliopsida</taxon>
        <taxon>Liliopsida</taxon>
        <taxon>Poales</taxon>
        <taxon>Poaceae</taxon>
        <taxon>BOP clade</taxon>
        <taxon>Pooideae</taxon>
        <taxon>Triticodae</taxon>
        <taxon>Triticeae</taxon>
        <taxon>Triticinae</taxon>
        <taxon>Triticum</taxon>
    </lineage>
</organism>